<dbReference type="Proteomes" id="UP000053319">
    <property type="component" value="Unassembled WGS sequence"/>
</dbReference>
<feature type="compositionally biased region" description="Basic and acidic residues" evidence="1">
    <location>
        <begin position="1"/>
        <end position="16"/>
    </location>
</feature>
<evidence type="ECO:0000256" key="1">
    <source>
        <dbReference type="SAM" id="MobiDB-lite"/>
    </source>
</evidence>
<name>R7SKI7_DICSQ</name>
<dbReference type="HOGENOM" id="CLU_1917018_0_0_1"/>
<reference evidence="2 3" key="1">
    <citation type="journal article" date="2012" name="Science">
        <title>The Paleozoic origin of enzymatic lignin decomposition reconstructed from 31 fungal genomes.</title>
        <authorList>
            <person name="Floudas D."/>
            <person name="Binder M."/>
            <person name="Riley R."/>
            <person name="Barry K."/>
            <person name="Blanchette R.A."/>
            <person name="Henrissat B."/>
            <person name="Martinez A.T."/>
            <person name="Otillar R."/>
            <person name="Spatafora J.W."/>
            <person name="Yadav J.S."/>
            <person name="Aerts A."/>
            <person name="Benoit I."/>
            <person name="Boyd A."/>
            <person name="Carlson A."/>
            <person name="Copeland A."/>
            <person name="Coutinho P.M."/>
            <person name="de Vries R.P."/>
            <person name="Ferreira P."/>
            <person name="Findley K."/>
            <person name="Foster B."/>
            <person name="Gaskell J."/>
            <person name="Glotzer D."/>
            <person name="Gorecki P."/>
            <person name="Heitman J."/>
            <person name="Hesse C."/>
            <person name="Hori C."/>
            <person name="Igarashi K."/>
            <person name="Jurgens J.A."/>
            <person name="Kallen N."/>
            <person name="Kersten P."/>
            <person name="Kohler A."/>
            <person name="Kuees U."/>
            <person name="Kumar T.K.A."/>
            <person name="Kuo A."/>
            <person name="LaButti K."/>
            <person name="Larrondo L.F."/>
            <person name="Lindquist E."/>
            <person name="Ling A."/>
            <person name="Lombard V."/>
            <person name="Lucas S."/>
            <person name="Lundell T."/>
            <person name="Martin R."/>
            <person name="McLaughlin D.J."/>
            <person name="Morgenstern I."/>
            <person name="Morin E."/>
            <person name="Murat C."/>
            <person name="Nagy L.G."/>
            <person name="Nolan M."/>
            <person name="Ohm R.A."/>
            <person name="Patyshakuliyeva A."/>
            <person name="Rokas A."/>
            <person name="Ruiz-Duenas F.J."/>
            <person name="Sabat G."/>
            <person name="Salamov A."/>
            <person name="Samejima M."/>
            <person name="Schmutz J."/>
            <person name="Slot J.C."/>
            <person name="St John F."/>
            <person name="Stenlid J."/>
            <person name="Sun H."/>
            <person name="Sun S."/>
            <person name="Syed K."/>
            <person name="Tsang A."/>
            <person name="Wiebenga A."/>
            <person name="Young D."/>
            <person name="Pisabarro A."/>
            <person name="Eastwood D.C."/>
            <person name="Martin F."/>
            <person name="Cullen D."/>
            <person name="Grigoriev I.V."/>
            <person name="Hibbett D.S."/>
        </authorList>
    </citation>
    <scope>NUCLEOTIDE SEQUENCE [LARGE SCALE GENOMIC DNA]</scope>
    <source>
        <strain evidence="2 3">LYAD-421 SS1</strain>
    </source>
</reference>
<accession>R7SKI7</accession>
<dbReference type="RefSeq" id="XP_007371019.1">
    <property type="nucleotide sequence ID" value="XM_007370957.1"/>
</dbReference>
<sequence length="132" mass="14975">MRSESDLFTERERSTEEESLALKKLRTSRETYSVSKACTIAREHSPLRKIPPQSAWDEEKKNIPTPVRLDIISDWVKAYGDREPYNLIYDEALHANLSTGVDKDKPEFPMEGHKPFTPGPFPTSTSGNLGIP</sequence>
<feature type="region of interest" description="Disordered" evidence="1">
    <location>
        <begin position="103"/>
        <end position="132"/>
    </location>
</feature>
<gene>
    <name evidence="2" type="ORF">DICSQDRAFT_175084</name>
</gene>
<organism evidence="2 3">
    <name type="scientific">Dichomitus squalens (strain LYAD-421)</name>
    <name type="common">Western red white-rot fungus</name>
    <dbReference type="NCBI Taxonomy" id="732165"/>
    <lineage>
        <taxon>Eukaryota</taxon>
        <taxon>Fungi</taxon>
        <taxon>Dikarya</taxon>
        <taxon>Basidiomycota</taxon>
        <taxon>Agaricomycotina</taxon>
        <taxon>Agaricomycetes</taxon>
        <taxon>Polyporales</taxon>
        <taxon>Polyporaceae</taxon>
        <taxon>Dichomitus</taxon>
    </lineage>
</organism>
<proteinExistence type="predicted"/>
<dbReference type="GeneID" id="18840092"/>
<feature type="region of interest" description="Disordered" evidence="1">
    <location>
        <begin position="1"/>
        <end position="28"/>
    </location>
</feature>
<protein>
    <submittedName>
        <fullName evidence="2">Uncharacterized protein</fullName>
    </submittedName>
</protein>
<dbReference type="EMBL" id="JH719478">
    <property type="protein sequence ID" value="EJF56230.1"/>
    <property type="molecule type" value="Genomic_DNA"/>
</dbReference>
<evidence type="ECO:0000313" key="2">
    <source>
        <dbReference type="EMBL" id="EJF56230.1"/>
    </source>
</evidence>
<evidence type="ECO:0000313" key="3">
    <source>
        <dbReference type="Proteomes" id="UP000053319"/>
    </source>
</evidence>
<dbReference type="AlphaFoldDB" id="R7SKI7"/>
<feature type="compositionally biased region" description="Low complexity" evidence="1">
    <location>
        <begin position="122"/>
        <end position="132"/>
    </location>
</feature>
<feature type="compositionally biased region" description="Basic and acidic residues" evidence="1">
    <location>
        <begin position="103"/>
        <end position="114"/>
    </location>
</feature>
<dbReference type="KEGG" id="dsq:DICSQDRAFT_175084"/>